<dbReference type="Proteomes" id="UP000663877">
    <property type="component" value="Unassembled WGS sequence"/>
</dbReference>
<reference evidence="3" key="1">
    <citation type="submission" date="2021-02" db="EMBL/GenBank/DDBJ databases">
        <authorList>
            <person name="Nowell W R."/>
        </authorList>
    </citation>
    <scope>NUCLEOTIDE SEQUENCE</scope>
</reference>
<keyword evidence="4" id="KW-1185">Reference proteome</keyword>
<evidence type="ECO:0000313" key="4">
    <source>
        <dbReference type="Proteomes" id="UP000663832"/>
    </source>
</evidence>
<evidence type="ECO:0000313" key="3">
    <source>
        <dbReference type="EMBL" id="CAF1077750.1"/>
    </source>
</evidence>
<dbReference type="EMBL" id="CAJNOM010000028">
    <property type="protein sequence ID" value="CAF0850038.1"/>
    <property type="molecule type" value="Genomic_DNA"/>
</dbReference>
<keyword evidence="1" id="KW-0472">Membrane</keyword>
<sequence>MFTCACEACYEHRSQIIGCMKFYGTPSRIHLTSTVQQNEQQQITSTRIQNLKVDNTLVRTNNDAAYVYQYGIIFYVRLIYLFIVPDLSRIVFMETSITPPSLQLTNSTGQLDIHPSRQIKLFPS</sequence>
<keyword evidence="1" id="KW-1133">Transmembrane helix</keyword>
<protein>
    <submittedName>
        <fullName evidence="3">Uncharacterized protein</fullName>
    </submittedName>
</protein>
<gene>
    <name evidence="3" type="ORF">BJG266_LOCUS20080</name>
    <name evidence="2" type="ORF">QVE165_LOCUS6787</name>
</gene>
<evidence type="ECO:0000313" key="5">
    <source>
        <dbReference type="Proteomes" id="UP000663877"/>
    </source>
</evidence>
<dbReference type="Proteomes" id="UP000663832">
    <property type="component" value="Unassembled WGS sequence"/>
</dbReference>
<feature type="transmembrane region" description="Helical" evidence="1">
    <location>
        <begin position="65"/>
        <end position="83"/>
    </location>
</feature>
<comment type="caution">
    <text evidence="3">The sequence shown here is derived from an EMBL/GenBank/DDBJ whole genome shotgun (WGS) entry which is preliminary data.</text>
</comment>
<accession>A0A814MGU8</accession>
<evidence type="ECO:0000256" key="1">
    <source>
        <dbReference type="SAM" id="Phobius"/>
    </source>
</evidence>
<organism evidence="3 5">
    <name type="scientific">Adineta steineri</name>
    <dbReference type="NCBI Taxonomy" id="433720"/>
    <lineage>
        <taxon>Eukaryota</taxon>
        <taxon>Metazoa</taxon>
        <taxon>Spiralia</taxon>
        <taxon>Gnathifera</taxon>
        <taxon>Rotifera</taxon>
        <taxon>Eurotatoria</taxon>
        <taxon>Bdelloidea</taxon>
        <taxon>Adinetida</taxon>
        <taxon>Adinetidae</taxon>
        <taxon>Adineta</taxon>
    </lineage>
</organism>
<dbReference type="EMBL" id="CAJNOI010000112">
    <property type="protein sequence ID" value="CAF1077750.1"/>
    <property type="molecule type" value="Genomic_DNA"/>
</dbReference>
<keyword evidence="1" id="KW-0812">Transmembrane</keyword>
<dbReference type="AlphaFoldDB" id="A0A814MGU8"/>
<proteinExistence type="predicted"/>
<name>A0A814MGU8_9BILA</name>
<evidence type="ECO:0000313" key="2">
    <source>
        <dbReference type="EMBL" id="CAF0850038.1"/>
    </source>
</evidence>